<name>A0ABP9L4V5_9RHOB</name>
<dbReference type="PANTHER" id="PTHR34129">
    <property type="entry name" value="BLR1139 PROTEIN"/>
    <property type="match status" value="1"/>
</dbReference>
<dbReference type="PANTHER" id="PTHR34129:SF1">
    <property type="entry name" value="DUF952 DOMAIN-CONTAINING PROTEIN"/>
    <property type="match status" value="1"/>
</dbReference>
<reference evidence="2" key="1">
    <citation type="journal article" date="2019" name="Int. J. Syst. Evol. Microbiol.">
        <title>The Global Catalogue of Microorganisms (GCM) 10K type strain sequencing project: providing services to taxonomists for standard genome sequencing and annotation.</title>
        <authorList>
            <consortium name="The Broad Institute Genomics Platform"/>
            <consortium name="The Broad Institute Genome Sequencing Center for Infectious Disease"/>
            <person name="Wu L."/>
            <person name="Ma J."/>
        </authorList>
    </citation>
    <scope>NUCLEOTIDE SEQUENCE [LARGE SCALE GENOMIC DNA]</scope>
    <source>
        <strain evidence="2">JCM 18015</strain>
    </source>
</reference>
<comment type="caution">
    <text evidence="1">The sequence shown here is derived from an EMBL/GenBank/DDBJ whole genome shotgun (WGS) entry which is preliminary data.</text>
</comment>
<protein>
    <submittedName>
        <fullName evidence="1">DUF952 domain-containing protein</fullName>
    </submittedName>
</protein>
<evidence type="ECO:0000313" key="2">
    <source>
        <dbReference type="Proteomes" id="UP001499910"/>
    </source>
</evidence>
<dbReference type="Proteomes" id="UP001499910">
    <property type="component" value="Unassembled WGS sequence"/>
</dbReference>
<dbReference type="SUPFAM" id="SSF56399">
    <property type="entry name" value="ADP-ribosylation"/>
    <property type="match status" value="1"/>
</dbReference>
<evidence type="ECO:0000313" key="1">
    <source>
        <dbReference type="EMBL" id="GAA5070414.1"/>
    </source>
</evidence>
<gene>
    <name evidence="1" type="ORF">GCM10023209_13150</name>
</gene>
<dbReference type="Pfam" id="PF06108">
    <property type="entry name" value="DUF952"/>
    <property type="match status" value="1"/>
</dbReference>
<sequence>MHIYKILRPAEWADLEEQGETRGAPIDVADGFIHFSTAEQAPETAAKHFAGEEGLVIAAFEAEAMGDALKWEVSRGGALFPHLYGPLRHSDVIWHGPLPLVDGVHAFPRNM</sequence>
<organism evidence="1 2">
    <name type="scientific">[Roseibacterium] beibuensis</name>
    <dbReference type="NCBI Taxonomy" id="1193142"/>
    <lineage>
        <taxon>Bacteria</taxon>
        <taxon>Pseudomonadati</taxon>
        <taxon>Pseudomonadota</taxon>
        <taxon>Alphaproteobacteria</taxon>
        <taxon>Rhodobacterales</taxon>
        <taxon>Roseobacteraceae</taxon>
        <taxon>Roseicyclus</taxon>
    </lineage>
</organism>
<dbReference type="EMBL" id="BAABHW010000002">
    <property type="protein sequence ID" value="GAA5070414.1"/>
    <property type="molecule type" value="Genomic_DNA"/>
</dbReference>
<keyword evidence="2" id="KW-1185">Reference proteome</keyword>
<proteinExistence type="predicted"/>
<dbReference type="InterPro" id="IPR009297">
    <property type="entry name" value="DUF952"/>
</dbReference>
<dbReference type="Gene3D" id="3.20.170.20">
    <property type="entry name" value="Protein of unknown function DUF952"/>
    <property type="match status" value="1"/>
</dbReference>
<accession>A0ABP9L4V5</accession>
<dbReference type="RefSeq" id="WP_259549893.1">
    <property type="nucleotide sequence ID" value="NZ_BAABHW010000002.1"/>
</dbReference>